<sequence>MLRYLLSSSNPYAKEQMSPRKRSKSLMKRVHNLVLNKIDFALSATLGNSDVFHLEE</sequence>
<evidence type="ECO:0000313" key="3">
    <source>
        <dbReference type="Proteomes" id="UP000321570"/>
    </source>
</evidence>
<dbReference type="EMBL" id="CABIJS010000444">
    <property type="protein sequence ID" value="VUZ51921.1"/>
    <property type="molecule type" value="Genomic_DNA"/>
</dbReference>
<feature type="non-terminal residue" evidence="2">
    <location>
        <position position="56"/>
    </location>
</feature>
<feature type="compositionally biased region" description="Polar residues" evidence="1">
    <location>
        <begin position="1"/>
        <end position="11"/>
    </location>
</feature>
<keyword evidence="3" id="KW-1185">Reference proteome</keyword>
<dbReference type="AlphaFoldDB" id="A0A564YXC4"/>
<reference evidence="2 3" key="1">
    <citation type="submission" date="2019-07" db="EMBL/GenBank/DDBJ databases">
        <authorList>
            <person name="Jastrzebski P J."/>
            <person name="Paukszto L."/>
            <person name="Jastrzebski P J."/>
        </authorList>
    </citation>
    <scope>NUCLEOTIDE SEQUENCE [LARGE SCALE GENOMIC DNA]</scope>
    <source>
        <strain evidence="2 3">WMS-il1</strain>
    </source>
</reference>
<proteinExistence type="predicted"/>
<dbReference type="Proteomes" id="UP000321570">
    <property type="component" value="Unassembled WGS sequence"/>
</dbReference>
<evidence type="ECO:0000256" key="1">
    <source>
        <dbReference type="SAM" id="MobiDB-lite"/>
    </source>
</evidence>
<name>A0A564YXC4_HYMDI</name>
<accession>A0A564YXC4</accession>
<gene>
    <name evidence="2" type="ORF">WMSIL1_LOCUS10471</name>
</gene>
<evidence type="ECO:0000313" key="2">
    <source>
        <dbReference type="EMBL" id="VUZ51921.1"/>
    </source>
</evidence>
<feature type="region of interest" description="Disordered" evidence="1">
    <location>
        <begin position="1"/>
        <end position="23"/>
    </location>
</feature>
<protein>
    <submittedName>
        <fullName evidence="2">Uncharacterized protein</fullName>
    </submittedName>
</protein>
<organism evidence="2 3">
    <name type="scientific">Hymenolepis diminuta</name>
    <name type="common">Rat tapeworm</name>
    <dbReference type="NCBI Taxonomy" id="6216"/>
    <lineage>
        <taxon>Eukaryota</taxon>
        <taxon>Metazoa</taxon>
        <taxon>Spiralia</taxon>
        <taxon>Lophotrochozoa</taxon>
        <taxon>Platyhelminthes</taxon>
        <taxon>Cestoda</taxon>
        <taxon>Eucestoda</taxon>
        <taxon>Cyclophyllidea</taxon>
        <taxon>Hymenolepididae</taxon>
        <taxon>Hymenolepis</taxon>
    </lineage>
</organism>